<accession>A0ABV7D7N7</accession>
<sequence>MFDILTLPDADRYAIWSKGIAKEYAYVNYCNADIQARYTALKDAARAAERLRTKAIFKSVKEQSATNSRVVFSPPLLDSSIEKTEFETYDTDLKDQMLQDIKNGVFIVLGYQYPRGMSDAPKPVPLDVWDQSDPWSGNSFQLGSTKIIDVHITLKRSVASYFEALPEPEPEETIQNISQVALRVPFAQMKAGRKSRKEEILTAYETLKAQGVLTRDTPKAILGHEVREFILKGVPKPERRETGLSDETIRRIIRGTK</sequence>
<keyword evidence="2" id="KW-1185">Reference proteome</keyword>
<reference evidence="2" key="1">
    <citation type="journal article" date="2019" name="Int. J. Syst. Evol. Microbiol.">
        <title>The Global Catalogue of Microorganisms (GCM) 10K type strain sequencing project: providing services to taxonomists for standard genome sequencing and annotation.</title>
        <authorList>
            <consortium name="The Broad Institute Genomics Platform"/>
            <consortium name="The Broad Institute Genome Sequencing Center for Infectious Disease"/>
            <person name="Wu L."/>
            <person name="Ma J."/>
        </authorList>
    </citation>
    <scope>NUCLEOTIDE SEQUENCE [LARGE SCALE GENOMIC DNA]</scope>
    <source>
        <strain evidence="2">KCTC 62164</strain>
    </source>
</reference>
<organism evidence="1 2">
    <name type="scientific">Kordiimonas pumila</name>
    <dbReference type="NCBI Taxonomy" id="2161677"/>
    <lineage>
        <taxon>Bacteria</taxon>
        <taxon>Pseudomonadati</taxon>
        <taxon>Pseudomonadota</taxon>
        <taxon>Alphaproteobacteria</taxon>
        <taxon>Kordiimonadales</taxon>
        <taxon>Kordiimonadaceae</taxon>
        <taxon>Kordiimonas</taxon>
    </lineage>
</organism>
<dbReference type="EMBL" id="JBHRSL010000013">
    <property type="protein sequence ID" value="MFC3053223.1"/>
    <property type="molecule type" value="Genomic_DNA"/>
</dbReference>
<evidence type="ECO:0000313" key="1">
    <source>
        <dbReference type="EMBL" id="MFC3053223.1"/>
    </source>
</evidence>
<gene>
    <name evidence="1" type="ORF">ACFOKA_15025</name>
</gene>
<protein>
    <submittedName>
        <fullName evidence="1">Uncharacterized protein</fullName>
    </submittedName>
</protein>
<comment type="caution">
    <text evidence="1">The sequence shown here is derived from an EMBL/GenBank/DDBJ whole genome shotgun (WGS) entry which is preliminary data.</text>
</comment>
<dbReference type="RefSeq" id="WP_194215018.1">
    <property type="nucleotide sequence ID" value="NZ_CP061205.1"/>
</dbReference>
<name>A0ABV7D7N7_9PROT</name>
<evidence type="ECO:0000313" key="2">
    <source>
        <dbReference type="Proteomes" id="UP001595444"/>
    </source>
</evidence>
<proteinExistence type="predicted"/>
<dbReference type="Proteomes" id="UP001595444">
    <property type="component" value="Unassembled WGS sequence"/>
</dbReference>